<organism evidence="4 5">
    <name type="scientific">Lutimaribacter marinistellae</name>
    <dbReference type="NCBI Taxonomy" id="1820329"/>
    <lineage>
        <taxon>Bacteria</taxon>
        <taxon>Pseudomonadati</taxon>
        <taxon>Pseudomonadota</taxon>
        <taxon>Alphaproteobacteria</taxon>
        <taxon>Rhodobacterales</taxon>
        <taxon>Roseobacteraceae</taxon>
        <taxon>Lutimaribacter</taxon>
    </lineage>
</organism>
<comment type="subcellular location">
    <subcellularLocation>
        <location evidence="1">Secreted</location>
    </subcellularLocation>
</comment>
<dbReference type="SUPFAM" id="SSF51120">
    <property type="entry name" value="beta-Roll"/>
    <property type="match status" value="5"/>
</dbReference>
<dbReference type="InterPro" id="IPR001343">
    <property type="entry name" value="Hemolysn_Ca-bd"/>
</dbReference>
<proteinExistence type="predicted"/>
<dbReference type="PANTHER" id="PTHR38340:SF1">
    <property type="entry name" value="S-LAYER PROTEIN"/>
    <property type="match status" value="1"/>
</dbReference>
<keyword evidence="2" id="KW-0964">Secreted</keyword>
<dbReference type="PROSITE" id="PS00330">
    <property type="entry name" value="HEMOLYSIN_CALCIUM"/>
    <property type="match status" value="4"/>
</dbReference>
<dbReference type="RefSeq" id="WP_386734991.1">
    <property type="nucleotide sequence ID" value="NZ_JBHRXI010000008.1"/>
</dbReference>
<dbReference type="Pfam" id="PF00353">
    <property type="entry name" value="HemolysinCabind"/>
    <property type="match status" value="8"/>
</dbReference>
<evidence type="ECO:0008006" key="6">
    <source>
        <dbReference type="Google" id="ProtNLM"/>
    </source>
</evidence>
<accession>A0ABV7TFK6</accession>
<dbReference type="InterPro" id="IPR050557">
    <property type="entry name" value="RTX_toxin/Mannuronan_C5-epim"/>
</dbReference>
<feature type="region of interest" description="Disordered" evidence="3">
    <location>
        <begin position="701"/>
        <end position="720"/>
    </location>
</feature>
<dbReference type="PANTHER" id="PTHR38340">
    <property type="entry name" value="S-LAYER PROTEIN"/>
    <property type="match status" value="1"/>
</dbReference>
<evidence type="ECO:0000256" key="3">
    <source>
        <dbReference type="SAM" id="MobiDB-lite"/>
    </source>
</evidence>
<dbReference type="EMBL" id="JBHRXI010000008">
    <property type="protein sequence ID" value="MFC3613796.1"/>
    <property type="molecule type" value="Genomic_DNA"/>
</dbReference>
<evidence type="ECO:0000256" key="1">
    <source>
        <dbReference type="ARBA" id="ARBA00004613"/>
    </source>
</evidence>
<evidence type="ECO:0000313" key="4">
    <source>
        <dbReference type="EMBL" id="MFC3613796.1"/>
    </source>
</evidence>
<comment type="caution">
    <text evidence="4">The sequence shown here is derived from an EMBL/GenBank/DDBJ whole genome shotgun (WGS) entry which is preliminary data.</text>
</comment>
<evidence type="ECO:0000256" key="2">
    <source>
        <dbReference type="ARBA" id="ARBA00022525"/>
    </source>
</evidence>
<evidence type="ECO:0000313" key="5">
    <source>
        <dbReference type="Proteomes" id="UP001595629"/>
    </source>
</evidence>
<reference evidence="5" key="1">
    <citation type="journal article" date="2019" name="Int. J. Syst. Evol. Microbiol.">
        <title>The Global Catalogue of Microorganisms (GCM) 10K type strain sequencing project: providing services to taxonomists for standard genome sequencing and annotation.</title>
        <authorList>
            <consortium name="The Broad Institute Genomics Platform"/>
            <consortium name="The Broad Institute Genome Sequencing Center for Infectious Disease"/>
            <person name="Wu L."/>
            <person name="Ma J."/>
        </authorList>
    </citation>
    <scope>NUCLEOTIDE SEQUENCE [LARGE SCALE GENOMIC DNA]</scope>
    <source>
        <strain evidence="5">KCTC 42911</strain>
    </source>
</reference>
<gene>
    <name evidence="4" type="ORF">ACFORG_08510</name>
</gene>
<dbReference type="InterPro" id="IPR018511">
    <property type="entry name" value="Hemolysin-typ_Ca-bd_CS"/>
</dbReference>
<keyword evidence="5" id="KW-1185">Reference proteome</keyword>
<dbReference type="Proteomes" id="UP001595629">
    <property type="component" value="Unassembled WGS sequence"/>
</dbReference>
<name>A0ABV7TFK6_9RHOB</name>
<dbReference type="Gene3D" id="2.150.10.10">
    <property type="entry name" value="Serralysin-like metalloprotease, C-terminal"/>
    <property type="match status" value="6"/>
</dbReference>
<sequence length="1693" mass="177397">MPTPTVWKAQTTLSLTGSQSDPHVIGLANGQILVAFSDDTIGVGADIVGRIYDIDGTLVRDTFVINTRETTLTQWDFDIAAMGGDEFAIAYISEDGLPRSAVIWERQSAGGTVIATQQVAVENSAADLQNAKVVYDRLTQQSLVSWERYDGGTDINVRAATLSAAGVIQPGSSYAAAQNSADPDADHDSALLATGELVTATAEVDGANVSIEVHVMDPGGAQSHSNIGFATASPDLADPKVAALKDGTFVVIWEDDGDIVGQRFNDDASVNGAGFNIVAGTDVTRTADIVALPTGGFFVIWRDDSDSRIEGRVFNSDGTSDGSQVTVFDYPGMNPYVGVTADGRILATVDRTGASTEIAWAILDPRGDTIDATDMASGPVSQLVTNTITTRIGDTTLDGTPDADTLLGQGGDDTIRGLDGDDVIKGGTGSDLLRGGYGNDTIETGSGLNTVFANQNDDSVIGGSGADYIHTGWGDDYAIGQGGGDTLIGSLGNDTLLGQGWHDSILGGDGEDSLLGDDGDDTISGGEDDDYIHGGSDGGINDTATWAYSAPTGSILLLNRGWNIDLRSNSATFSVNGGVALETDTVFEIEHVIGSGYDDTITGNDRGNQLEGGLGNDVLIDDASGADTLIGGAGIDTAVFTPFFSSGSVFDMVLGQRTFNGTKFDEFSEIENLVFNGNVTVIGDGENNHLSAYIPTDARHSNVSGGGGDDTIDAGAGNDTVSGGSGNDLIIDRLEIGSNSTLSGNGQTDTLDLSEAGTGFTYVSGGPLTGNNSVELDISGFEHIIGTDFADTIEELAGIDTIDAGGGNDTVIGNPASVVDKFDGGDGIDRFELGQTSASYLVKMDTGEFGGFADVLTGFEYVVMSDGDDTVRGVNGQDDSIEGGGGNDSLRGLSGDDYLVGGAGNDTLIGNGGDNTLIGGSGIDTAVFFNPLTSFTFDPETAAAVTLNFSTTSHYVAGDVEFLQFSDRTIERDLFSYALNGLTLERGVTYSNQFGNYLPGSIRHGDNKAVVYFDSNGYDQTISFKGYDIDAVGEIEAMLNGKSLGFLSLGGNGAFADYSLTLSAADMAEGLNAISFHQRIDPAYEWGITDLRLDTIVDAALTRGVIDDGDYGNNFNGTSDADGIVLVSYDGSGPVEQLELTGFDVDFADEVEVRLNGLFRGYLPVTGNGGTGPAVFELDTDDHETGENLVEIIQARNPSFDWGVTDLRVGVDADFRLEPGVLESGEYGNDFNGATATRGLVTGAFQASQSDLILDVSGYDIDTSIEVQVSLDQYETVNNRLIDTNRVLGTLMPTANNAEGASQFGIDARWLIPEENVLRFAQMTDNSFRWGVTDLLLRLTDTRLTVGNTETASFGNGFNGTSDADGMVFATFTGLGADLTLDFDGFDFDLADEVELLLNGRSLGFAGLGPNNGTQGYQFSIDAVDQVTGLNVLTFAQRIDPGFDWGVTNLALALAETPDTALTLGTQETGEYGNDYNGATDPDGRVLMTFHPGSAERLVLDVSGYDADFSGEIAVLVNGVERAILDGGANNGETPFVIGLDDDTLAEGVNTLIFEQRLDPNFRWGVTDILLEEPNAHLGFGGRDDTDYGNGFNGTSEPDGELIFTFDSDDASSFNLEIAAFDVDTASEIEIRLNGDTLGFLEAGANNGISQHELSFNSAQTVDGLNVLSIIQAQDTSFTWGISSIELIFAGAE</sequence>
<protein>
    <recommendedName>
        <fullName evidence="6">Ca2+-binding protein, RTX toxin-related</fullName>
    </recommendedName>
</protein>
<dbReference type="InterPro" id="IPR011049">
    <property type="entry name" value="Serralysin-like_metalloprot_C"/>
</dbReference>
<dbReference type="PRINTS" id="PR00313">
    <property type="entry name" value="CABNDNGRPT"/>
</dbReference>